<dbReference type="EMBL" id="CP000909">
    <property type="protein sequence ID" value="ABY34998.1"/>
    <property type="molecule type" value="Genomic_DNA"/>
</dbReference>
<name>A9WD31_CHLAA</name>
<dbReference type="RefSeq" id="WP_012257652.1">
    <property type="nucleotide sequence ID" value="NC_010175.1"/>
</dbReference>
<dbReference type="STRING" id="324602.Caur_1781"/>
<protein>
    <recommendedName>
        <fullName evidence="1">Methyltransferase FkbM domain-containing protein</fullName>
    </recommendedName>
</protein>
<dbReference type="SUPFAM" id="SSF53335">
    <property type="entry name" value="S-adenosyl-L-methionine-dependent methyltransferases"/>
    <property type="match status" value="1"/>
</dbReference>
<gene>
    <name evidence="2" type="ordered locus">Caur_1781</name>
</gene>
<dbReference type="eggNOG" id="ENOG5031A7Q">
    <property type="taxonomic scope" value="Bacteria"/>
</dbReference>
<dbReference type="InterPro" id="IPR006342">
    <property type="entry name" value="FkbM_mtfrase"/>
</dbReference>
<dbReference type="AlphaFoldDB" id="A9WD31"/>
<sequence length="269" mass="30488">MKLTVLQQAIRLLAYRRMFLTNLTPVDQVRTLIRQLHPLTPPTPFIRLGPAGDGGYLVPDDLAGITTCFSPGVGGIAGFEHDCANQGMTVFMADASVDGPPSHHPAFRFCKRFIGALTDEQYITLDDWVQQSLPAGNTGDLLLQMDIEGSEYEVLLATPTDLLRRFRIIVIEFHYLDQLWNKFFFRVAGRAIAKLLQTHACVHIHPNNQRGAMTLSDITIPRTMEFTFLRRDRLTGEHYRRDFPHPLDHTNTARDGLSLPKCWYGGDRR</sequence>
<dbReference type="HOGENOM" id="CLU_071271_0_0_0"/>
<dbReference type="KEGG" id="cau:Caur_1781"/>
<accession>A9WD31</accession>
<dbReference type="Proteomes" id="UP000002008">
    <property type="component" value="Chromosome"/>
</dbReference>
<proteinExistence type="predicted"/>
<dbReference type="Pfam" id="PF05050">
    <property type="entry name" value="Methyltransf_21"/>
    <property type="match status" value="1"/>
</dbReference>
<dbReference type="PATRIC" id="fig|324602.8.peg.2032"/>
<organism evidence="2 3">
    <name type="scientific">Chloroflexus aurantiacus (strain ATCC 29366 / DSM 635 / J-10-fl)</name>
    <dbReference type="NCBI Taxonomy" id="324602"/>
    <lineage>
        <taxon>Bacteria</taxon>
        <taxon>Bacillati</taxon>
        <taxon>Chloroflexota</taxon>
        <taxon>Chloroflexia</taxon>
        <taxon>Chloroflexales</taxon>
        <taxon>Chloroflexineae</taxon>
        <taxon>Chloroflexaceae</taxon>
        <taxon>Chloroflexus</taxon>
    </lineage>
</organism>
<evidence type="ECO:0000259" key="1">
    <source>
        <dbReference type="Pfam" id="PF05050"/>
    </source>
</evidence>
<feature type="domain" description="Methyltransferase FkbM" evidence="1">
    <location>
        <begin position="112"/>
        <end position="177"/>
    </location>
</feature>
<dbReference type="InterPro" id="IPR029063">
    <property type="entry name" value="SAM-dependent_MTases_sf"/>
</dbReference>
<keyword evidence="3" id="KW-1185">Reference proteome</keyword>
<reference evidence="3" key="1">
    <citation type="journal article" date="2011" name="BMC Genomics">
        <title>Complete genome sequence of the filamentous anoxygenic phototrophic bacterium Chloroflexus aurantiacus.</title>
        <authorList>
            <person name="Tang K.H."/>
            <person name="Barry K."/>
            <person name="Chertkov O."/>
            <person name="Dalin E."/>
            <person name="Han C.S."/>
            <person name="Hauser L.J."/>
            <person name="Honchak B.M."/>
            <person name="Karbach L.E."/>
            <person name="Land M.L."/>
            <person name="Lapidus A."/>
            <person name="Larimer F.W."/>
            <person name="Mikhailova N."/>
            <person name="Pitluck S."/>
            <person name="Pierson B.K."/>
            <person name="Blankenship R.E."/>
        </authorList>
    </citation>
    <scope>NUCLEOTIDE SEQUENCE [LARGE SCALE GENOMIC DNA]</scope>
    <source>
        <strain evidence="3">ATCC 29366 / DSM 635 / J-10-fl</strain>
    </source>
</reference>
<dbReference type="EnsemblBacteria" id="ABY34998">
    <property type="protein sequence ID" value="ABY34998"/>
    <property type="gene ID" value="Caur_1781"/>
</dbReference>
<dbReference type="InParanoid" id="A9WD31"/>
<evidence type="ECO:0000313" key="3">
    <source>
        <dbReference type="Proteomes" id="UP000002008"/>
    </source>
</evidence>
<evidence type="ECO:0000313" key="2">
    <source>
        <dbReference type="EMBL" id="ABY34998.1"/>
    </source>
</evidence>